<accession>A0ABN1MRD9</accession>
<dbReference type="InterPro" id="IPR001077">
    <property type="entry name" value="COMT_C"/>
</dbReference>
<dbReference type="Gene3D" id="1.20.58.1390">
    <property type="match status" value="1"/>
</dbReference>
<dbReference type="Gene3D" id="3.40.50.150">
    <property type="entry name" value="Vaccinia Virus protein VP39"/>
    <property type="match status" value="1"/>
</dbReference>
<feature type="domain" description="O-methyltransferase C-terminal" evidence="4">
    <location>
        <begin position="119"/>
        <end position="335"/>
    </location>
</feature>
<evidence type="ECO:0000313" key="6">
    <source>
        <dbReference type="EMBL" id="GAA0875911.1"/>
    </source>
</evidence>
<proteinExistence type="predicted"/>
<organism evidence="6 7">
    <name type="scientific">Wandonia haliotis</name>
    <dbReference type="NCBI Taxonomy" id="574963"/>
    <lineage>
        <taxon>Bacteria</taxon>
        <taxon>Pseudomonadati</taxon>
        <taxon>Bacteroidota</taxon>
        <taxon>Flavobacteriia</taxon>
        <taxon>Flavobacteriales</taxon>
        <taxon>Crocinitomicaceae</taxon>
        <taxon>Wandonia</taxon>
    </lineage>
</organism>
<evidence type="ECO:0000259" key="5">
    <source>
        <dbReference type="Pfam" id="PF21212"/>
    </source>
</evidence>
<dbReference type="CDD" id="cd02440">
    <property type="entry name" value="AdoMet_MTases"/>
    <property type="match status" value="1"/>
</dbReference>
<dbReference type="InterPro" id="IPR036390">
    <property type="entry name" value="WH_DNA-bd_sf"/>
</dbReference>
<dbReference type="SUPFAM" id="SSF53335">
    <property type="entry name" value="S-adenosyl-L-methionine-dependent methyltransferases"/>
    <property type="match status" value="1"/>
</dbReference>
<sequence>MNSFNKDQRSAREAIEYAQWIAFGPVVFQVARSMRNLGIIDALIKGGRKGKTLDDIAKETGVSEYGVRVLLEAGLGMGLVLENEGLYSATKTAYLIENDPMTNVNMDFTHDVNYEGTYYLEDAIRTGKPAGLKVFGDWATVYEGLSQMPDKAKQSWLNFDHLYSDDAFPEAFDHVFKYQPKSILDIGGNTGKISMKFAKYNPDIQITMVDLPGQIEMAKKNIAENGLSDRIQFHATNLLDPANKLPEGRDAIWMSQFLDCFSDDEIVSILERCHEAIAEDGYVYIMEPFWDRQQLEASAFALQQTSLYFTVIANGNSQMYDSKVFFKLVEKAGFEIVDVIDKIGMCQTVLRLKKK</sequence>
<dbReference type="Proteomes" id="UP001501126">
    <property type="component" value="Unassembled WGS sequence"/>
</dbReference>
<protein>
    <submittedName>
        <fullName evidence="6">Methyltransferase</fullName>
    </submittedName>
</protein>
<gene>
    <name evidence="6" type="ORF">GCM10009118_23200</name>
</gene>
<dbReference type="PROSITE" id="PS51683">
    <property type="entry name" value="SAM_OMT_II"/>
    <property type="match status" value="1"/>
</dbReference>
<comment type="caution">
    <text evidence="6">The sequence shown here is derived from an EMBL/GenBank/DDBJ whole genome shotgun (WGS) entry which is preliminary data.</text>
</comment>
<name>A0ABN1MRD9_9FLAO</name>
<keyword evidence="3" id="KW-0949">S-adenosyl-L-methionine</keyword>
<dbReference type="GO" id="GO:0032259">
    <property type="term" value="P:methylation"/>
    <property type="evidence" value="ECO:0007669"/>
    <property type="project" value="UniProtKB-KW"/>
</dbReference>
<evidence type="ECO:0000256" key="1">
    <source>
        <dbReference type="ARBA" id="ARBA00022603"/>
    </source>
</evidence>
<dbReference type="InterPro" id="IPR036388">
    <property type="entry name" value="WH-like_DNA-bd_sf"/>
</dbReference>
<reference evidence="6 7" key="1">
    <citation type="journal article" date="2019" name="Int. J. Syst. Evol. Microbiol.">
        <title>The Global Catalogue of Microorganisms (GCM) 10K type strain sequencing project: providing services to taxonomists for standard genome sequencing and annotation.</title>
        <authorList>
            <consortium name="The Broad Institute Genomics Platform"/>
            <consortium name="The Broad Institute Genome Sequencing Center for Infectious Disease"/>
            <person name="Wu L."/>
            <person name="Ma J."/>
        </authorList>
    </citation>
    <scope>NUCLEOTIDE SEQUENCE [LARGE SCALE GENOMIC DNA]</scope>
    <source>
        <strain evidence="6 7">JCM 16083</strain>
    </source>
</reference>
<dbReference type="RefSeq" id="WP_343787869.1">
    <property type="nucleotide sequence ID" value="NZ_BAAAFH010000011.1"/>
</dbReference>
<feature type="domain" description="BVU-1015-like N-terminal dimerisation-like" evidence="5">
    <location>
        <begin position="18"/>
        <end position="84"/>
    </location>
</feature>
<dbReference type="Gene3D" id="1.10.10.10">
    <property type="entry name" value="Winged helix-like DNA-binding domain superfamily/Winged helix DNA-binding domain"/>
    <property type="match status" value="1"/>
</dbReference>
<dbReference type="PANTHER" id="PTHR43712:SF2">
    <property type="entry name" value="O-METHYLTRANSFERASE CICE"/>
    <property type="match status" value="1"/>
</dbReference>
<dbReference type="EMBL" id="BAAAFH010000011">
    <property type="protein sequence ID" value="GAA0875911.1"/>
    <property type="molecule type" value="Genomic_DNA"/>
</dbReference>
<dbReference type="GO" id="GO:0008168">
    <property type="term" value="F:methyltransferase activity"/>
    <property type="evidence" value="ECO:0007669"/>
    <property type="project" value="UniProtKB-KW"/>
</dbReference>
<dbReference type="InterPro" id="IPR016461">
    <property type="entry name" value="COMT-like"/>
</dbReference>
<dbReference type="SUPFAM" id="SSF46785">
    <property type="entry name" value="Winged helix' DNA-binding domain"/>
    <property type="match status" value="1"/>
</dbReference>
<dbReference type="PANTHER" id="PTHR43712">
    <property type="entry name" value="PUTATIVE (AFU_ORTHOLOGUE AFUA_4G14580)-RELATED"/>
    <property type="match status" value="1"/>
</dbReference>
<evidence type="ECO:0000256" key="2">
    <source>
        <dbReference type="ARBA" id="ARBA00022679"/>
    </source>
</evidence>
<dbReference type="InterPro" id="IPR029063">
    <property type="entry name" value="SAM-dependent_MTases_sf"/>
</dbReference>
<evidence type="ECO:0000313" key="7">
    <source>
        <dbReference type="Proteomes" id="UP001501126"/>
    </source>
</evidence>
<keyword evidence="7" id="KW-1185">Reference proteome</keyword>
<keyword evidence="2" id="KW-0808">Transferase</keyword>
<evidence type="ECO:0000259" key="4">
    <source>
        <dbReference type="Pfam" id="PF00891"/>
    </source>
</evidence>
<dbReference type="InterPro" id="IPR049480">
    <property type="entry name" value="BVU_1015-like_N"/>
</dbReference>
<keyword evidence="1 6" id="KW-0489">Methyltransferase</keyword>
<dbReference type="Pfam" id="PF00891">
    <property type="entry name" value="Methyltransf_2"/>
    <property type="match status" value="1"/>
</dbReference>
<evidence type="ECO:0000256" key="3">
    <source>
        <dbReference type="ARBA" id="ARBA00022691"/>
    </source>
</evidence>
<dbReference type="Pfam" id="PF21212">
    <property type="entry name" value="Dimerisation2-like_dom"/>
    <property type="match status" value="1"/>
</dbReference>